<feature type="compositionally biased region" description="Basic and acidic residues" evidence="1">
    <location>
        <begin position="557"/>
        <end position="597"/>
    </location>
</feature>
<feature type="region of interest" description="Disordered" evidence="1">
    <location>
        <begin position="492"/>
        <end position="522"/>
    </location>
</feature>
<feature type="transmembrane region" description="Helical" evidence="2">
    <location>
        <begin position="375"/>
        <end position="398"/>
    </location>
</feature>
<dbReference type="PANTHER" id="PTHR12127:SF7">
    <property type="entry name" value="SD02261P"/>
    <property type="match status" value="1"/>
</dbReference>
<feature type="transmembrane region" description="Helical" evidence="2">
    <location>
        <begin position="337"/>
        <end position="355"/>
    </location>
</feature>
<keyword evidence="2" id="KW-0472">Membrane</keyword>
<comment type="caution">
    <text evidence="3">The sequence shown here is derived from an EMBL/GenBank/DDBJ whole genome shotgun (WGS) entry which is preliminary data.</text>
</comment>
<dbReference type="GO" id="GO:0016020">
    <property type="term" value="C:membrane"/>
    <property type="evidence" value="ECO:0007669"/>
    <property type="project" value="TreeGrafter"/>
</dbReference>
<dbReference type="PANTHER" id="PTHR12127">
    <property type="entry name" value="MUCOLIPIN"/>
    <property type="match status" value="1"/>
</dbReference>
<proteinExistence type="predicted"/>
<feature type="compositionally biased region" description="Basic and acidic residues" evidence="1">
    <location>
        <begin position="492"/>
        <end position="507"/>
    </location>
</feature>
<sequence length="613" mass="67914">MCGASPTVSYGWDNWNNCFIFSTDELYAAVRGVVYNYYHIEDIALANYGLMRMAAGEVDASAGTSAVNVDGRNAPPRTNHSEKLIPRPPLLTVSLQSSTNDSEHQYHRQYPLTLADLGPLDTRKNTPAAVEDFVARLLTLAIDLELTDELAEDGANVCYLWHFRVLYDVRNKAEIAVSQKTYIRAFCDALPRKGGGQPGRMDGKRQVFQARRLIQGTQRFLDESQGSDGGRPQASFPFIHPLWTSTVYVDRQAYVLSAGILGISLWLVVFLLCELYGSCCILRRARALVGMGRRASYQGLLPPLLLLTGTLVSGIESLYALRHVGSLAPPMVTDVHAAWRGLGAACLWVYACRYMHHSDRLYAIVLVINHSVPRVARMLVQVVPLFVGYAWFGVMFFAPYLPRFGSFSQAFATLFCVWNGDGLMDVQGELGTWFPGLGFAYLSVFVGVFSYVVLNILLVVVQQTLVYVQVQDRGKRRLHRLLLRREGGKKLGGEGREGGEGDRDVVEKGASNMGRHSDGRHQGLDEEKDFLALLDLTHGQDATRAFFEGESGGRGGGGERRENKGERGTLWPEKGRADGYEGLRQRRGGQGEREGGKRTPAVNWDQHDARSGV</sequence>
<evidence type="ECO:0000313" key="4">
    <source>
        <dbReference type="Proteomes" id="UP000355283"/>
    </source>
</evidence>
<keyword evidence="2" id="KW-1133">Transmembrane helix</keyword>
<evidence type="ECO:0000313" key="3">
    <source>
        <dbReference type="EMBL" id="TFJ85367.1"/>
    </source>
</evidence>
<evidence type="ECO:0000256" key="2">
    <source>
        <dbReference type="SAM" id="Phobius"/>
    </source>
</evidence>
<dbReference type="EMBL" id="SDOX01000014">
    <property type="protein sequence ID" value="TFJ85367.1"/>
    <property type="molecule type" value="Genomic_DNA"/>
</dbReference>
<dbReference type="Proteomes" id="UP000355283">
    <property type="component" value="Unassembled WGS sequence"/>
</dbReference>
<dbReference type="Gene3D" id="1.10.287.70">
    <property type="match status" value="1"/>
</dbReference>
<protein>
    <submittedName>
        <fullName evidence="3">Uncharacterized protein</fullName>
    </submittedName>
</protein>
<accession>A0A4D9D4S3</accession>
<dbReference type="OrthoDB" id="10335128at2759"/>
<feature type="transmembrane region" description="Helical" evidence="2">
    <location>
        <begin position="254"/>
        <end position="279"/>
    </location>
</feature>
<feature type="transmembrane region" description="Helical" evidence="2">
    <location>
        <begin position="300"/>
        <end position="321"/>
    </location>
</feature>
<name>A0A4D9D4S3_9STRA</name>
<gene>
    <name evidence="3" type="ORF">NSK_003326</name>
</gene>
<dbReference type="InterPro" id="IPR039031">
    <property type="entry name" value="Mucolipin"/>
</dbReference>
<feature type="transmembrane region" description="Helical" evidence="2">
    <location>
        <begin position="439"/>
        <end position="468"/>
    </location>
</feature>
<feature type="region of interest" description="Disordered" evidence="1">
    <location>
        <begin position="544"/>
        <end position="613"/>
    </location>
</feature>
<evidence type="ECO:0000256" key="1">
    <source>
        <dbReference type="SAM" id="MobiDB-lite"/>
    </source>
</evidence>
<reference evidence="3 4" key="1">
    <citation type="submission" date="2019-01" db="EMBL/GenBank/DDBJ databases">
        <title>Nuclear Genome Assembly of the Microalgal Biofuel strain Nannochloropsis salina CCMP1776.</title>
        <authorList>
            <person name="Hovde B."/>
        </authorList>
    </citation>
    <scope>NUCLEOTIDE SEQUENCE [LARGE SCALE GENOMIC DNA]</scope>
    <source>
        <strain evidence="3 4">CCMP1776</strain>
    </source>
</reference>
<dbReference type="AlphaFoldDB" id="A0A4D9D4S3"/>
<organism evidence="3 4">
    <name type="scientific">Nannochloropsis salina CCMP1776</name>
    <dbReference type="NCBI Taxonomy" id="1027361"/>
    <lineage>
        <taxon>Eukaryota</taxon>
        <taxon>Sar</taxon>
        <taxon>Stramenopiles</taxon>
        <taxon>Ochrophyta</taxon>
        <taxon>Eustigmatophyceae</taxon>
        <taxon>Eustigmatales</taxon>
        <taxon>Monodopsidaceae</taxon>
        <taxon>Microchloropsis</taxon>
        <taxon>Microchloropsis salina</taxon>
    </lineage>
</organism>
<keyword evidence="4" id="KW-1185">Reference proteome</keyword>
<keyword evidence="2" id="KW-0812">Transmembrane</keyword>
<dbReference type="GO" id="GO:0072345">
    <property type="term" value="F:NAADP-sensitive calcium-release channel activity"/>
    <property type="evidence" value="ECO:0007669"/>
    <property type="project" value="TreeGrafter"/>
</dbReference>